<sequence length="609" mass="68807">MAELELHTQPCTSGSDGAGALQTKQVKQHIADLPPFDMDGRIDGLSDLLTNANQTGLALNTRVDLLDLVDPQVHDLISGYQEKVNHYAFPLSERSHARYLKMQALLSHTASAYKRLIIDLLEECDEETLQVRLRVPVMQCINYITQQALQAYAVYQEAPSFIWEDLHHLYAYAEKKQLATDVVEHLSDLSVSGAYARTLLLAISNPGHLLQGEIYQTYEKLGKWGLAVRLEHPEELPPGPLDELMLDHFYCDLAGSSPPDFFMKGRSTLPLSPRRLNLNEVLNIINSRMKDLAVESRRSLKLRAEWDLLLRLRQAWEKRPVRKSTRKPECGVTIKAIVSLSSSHYFFSGYLPFEPEKAEAHLHGDGFEQPQALSLISTESSPWLEGDTETKLESGILKPRSYSFDVEQNEDDVWKKSHSTARHQESRIEKGVEDRMLETIYEFNLVNTSRGGEGLETLPGSKVQLRVGELLALFPHGDEEGDEPALHIVRWIQADTDLTLHMGVHQIEGEPEPLAVRALDSEAVFKDYVRAFLLENNEQTSIIVPAGQFECGVTLVTNDSESLRLFKLEAFLENTRAFSRFKCKQIELNQQATENIVKSLKTLLGQERG</sequence>
<organism evidence="1">
    <name type="scientific">hydrothermal vent metagenome</name>
    <dbReference type="NCBI Taxonomy" id="652676"/>
    <lineage>
        <taxon>unclassified sequences</taxon>
        <taxon>metagenomes</taxon>
        <taxon>ecological metagenomes</taxon>
    </lineage>
</organism>
<name>A0A3B0XX07_9ZZZZ</name>
<proteinExistence type="predicted"/>
<reference evidence="1" key="1">
    <citation type="submission" date="2018-06" db="EMBL/GenBank/DDBJ databases">
        <authorList>
            <person name="Zhirakovskaya E."/>
        </authorList>
    </citation>
    <scope>NUCLEOTIDE SEQUENCE</scope>
</reference>
<accession>A0A3B0XX07</accession>
<gene>
    <name evidence="1" type="ORF">MNBD_GAMMA15-404</name>
</gene>
<dbReference type="EMBL" id="UOFN01000009">
    <property type="protein sequence ID" value="VAW72898.1"/>
    <property type="molecule type" value="Genomic_DNA"/>
</dbReference>
<protein>
    <recommendedName>
        <fullName evidence="2">Molecular chaperone</fullName>
    </recommendedName>
</protein>
<evidence type="ECO:0008006" key="2">
    <source>
        <dbReference type="Google" id="ProtNLM"/>
    </source>
</evidence>
<evidence type="ECO:0000313" key="1">
    <source>
        <dbReference type="EMBL" id="VAW72898.1"/>
    </source>
</evidence>
<dbReference type="AlphaFoldDB" id="A0A3B0XX07"/>